<evidence type="ECO:0000313" key="7">
    <source>
        <dbReference type="EMBL" id="CAH9063694.1"/>
    </source>
</evidence>
<evidence type="ECO:0000256" key="3">
    <source>
        <dbReference type="ARBA" id="ARBA00034247"/>
    </source>
</evidence>
<dbReference type="AlphaFoldDB" id="A0A9W4R1Z7"/>
<reference evidence="7" key="1">
    <citation type="submission" date="2022-07" db="EMBL/GenBank/DDBJ databases">
        <authorList>
            <person name="Criscuolo A."/>
        </authorList>
    </citation>
    <scope>NUCLEOTIDE SEQUENCE</scope>
    <source>
        <strain evidence="7">CIP111854</strain>
    </source>
</reference>
<dbReference type="InterPro" id="IPR011006">
    <property type="entry name" value="CheY-like_superfamily"/>
</dbReference>
<dbReference type="InterPro" id="IPR000160">
    <property type="entry name" value="GGDEF_dom"/>
</dbReference>
<accession>A0A9W4R1Z7</accession>
<dbReference type="EMBL" id="CAMAPC010000016">
    <property type="protein sequence ID" value="CAH9063694.1"/>
    <property type="molecule type" value="Genomic_DNA"/>
</dbReference>
<evidence type="ECO:0000259" key="6">
    <source>
        <dbReference type="PROSITE" id="PS50887"/>
    </source>
</evidence>
<comment type="catalytic activity">
    <reaction evidence="3">
        <text>2 GTP = 3',3'-c-di-GMP + 2 diphosphate</text>
        <dbReference type="Rhea" id="RHEA:24898"/>
        <dbReference type="ChEBI" id="CHEBI:33019"/>
        <dbReference type="ChEBI" id="CHEBI:37565"/>
        <dbReference type="ChEBI" id="CHEBI:58805"/>
        <dbReference type="EC" id="2.7.7.65"/>
    </reaction>
</comment>
<dbReference type="Pfam" id="PF00990">
    <property type="entry name" value="GGDEF"/>
    <property type="match status" value="1"/>
</dbReference>
<feature type="modified residue" description="4-aspartylphosphate" evidence="4">
    <location>
        <position position="52"/>
    </location>
</feature>
<dbReference type="NCBIfam" id="TIGR00254">
    <property type="entry name" value="GGDEF"/>
    <property type="match status" value="1"/>
</dbReference>
<dbReference type="CDD" id="cd17546">
    <property type="entry name" value="REC_hyHK_CKI1_RcsC-like"/>
    <property type="match status" value="1"/>
</dbReference>
<comment type="caution">
    <text evidence="7">The sequence shown here is derived from an EMBL/GenBank/DDBJ whole genome shotgun (WGS) entry which is preliminary data.</text>
</comment>
<dbReference type="GO" id="GO:0043709">
    <property type="term" value="P:cell adhesion involved in single-species biofilm formation"/>
    <property type="evidence" value="ECO:0007669"/>
    <property type="project" value="TreeGrafter"/>
</dbReference>
<dbReference type="GO" id="GO:0005886">
    <property type="term" value="C:plasma membrane"/>
    <property type="evidence" value="ECO:0007669"/>
    <property type="project" value="TreeGrafter"/>
</dbReference>
<dbReference type="SMART" id="SM00267">
    <property type="entry name" value="GGDEF"/>
    <property type="match status" value="1"/>
</dbReference>
<dbReference type="CDD" id="cd01949">
    <property type="entry name" value="GGDEF"/>
    <property type="match status" value="1"/>
</dbReference>
<evidence type="ECO:0000256" key="1">
    <source>
        <dbReference type="ARBA" id="ARBA00001946"/>
    </source>
</evidence>
<protein>
    <recommendedName>
        <fullName evidence="2">diguanylate cyclase</fullName>
        <ecNumber evidence="2">2.7.7.65</ecNumber>
    </recommendedName>
</protein>
<proteinExistence type="predicted"/>
<dbReference type="FunFam" id="3.30.70.270:FF:000001">
    <property type="entry name" value="Diguanylate cyclase domain protein"/>
    <property type="match status" value="1"/>
</dbReference>
<dbReference type="SUPFAM" id="SSF52172">
    <property type="entry name" value="CheY-like"/>
    <property type="match status" value="1"/>
</dbReference>
<feature type="domain" description="GGDEF" evidence="6">
    <location>
        <begin position="162"/>
        <end position="298"/>
    </location>
</feature>
<dbReference type="GO" id="GO:0052621">
    <property type="term" value="F:diguanylate cyclase activity"/>
    <property type="evidence" value="ECO:0007669"/>
    <property type="project" value="UniProtKB-EC"/>
</dbReference>
<dbReference type="RefSeq" id="WP_261626832.1">
    <property type="nucleotide sequence ID" value="NZ_CAMAPC010000016.1"/>
</dbReference>
<dbReference type="PANTHER" id="PTHR45138:SF9">
    <property type="entry name" value="DIGUANYLATE CYCLASE DGCM-RELATED"/>
    <property type="match status" value="1"/>
</dbReference>
<dbReference type="Gene3D" id="3.30.70.270">
    <property type="match status" value="1"/>
</dbReference>
<dbReference type="InterPro" id="IPR029787">
    <property type="entry name" value="Nucleotide_cyclase"/>
</dbReference>
<feature type="domain" description="Response regulatory" evidence="5">
    <location>
        <begin position="4"/>
        <end position="119"/>
    </location>
</feature>
<dbReference type="InterPro" id="IPR001789">
    <property type="entry name" value="Sig_transdc_resp-reg_receiver"/>
</dbReference>
<evidence type="ECO:0000256" key="4">
    <source>
        <dbReference type="PROSITE-ProRule" id="PRU00169"/>
    </source>
</evidence>
<dbReference type="Pfam" id="PF00072">
    <property type="entry name" value="Response_reg"/>
    <property type="match status" value="1"/>
</dbReference>
<dbReference type="Gene3D" id="3.40.50.2300">
    <property type="match status" value="1"/>
</dbReference>
<dbReference type="EC" id="2.7.7.65" evidence="2"/>
<evidence type="ECO:0000313" key="8">
    <source>
        <dbReference type="Proteomes" id="UP001152467"/>
    </source>
</evidence>
<dbReference type="PROSITE" id="PS50110">
    <property type="entry name" value="RESPONSE_REGULATORY"/>
    <property type="match status" value="1"/>
</dbReference>
<dbReference type="InterPro" id="IPR050469">
    <property type="entry name" value="Diguanylate_Cyclase"/>
</dbReference>
<keyword evidence="8" id="KW-1185">Reference proteome</keyword>
<dbReference type="SMART" id="SM00448">
    <property type="entry name" value="REC"/>
    <property type="match status" value="1"/>
</dbReference>
<evidence type="ECO:0000256" key="2">
    <source>
        <dbReference type="ARBA" id="ARBA00012528"/>
    </source>
</evidence>
<dbReference type="GO" id="GO:0000160">
    <property type="term" value="P:phosphorelay signal transduction system"/>
    <property type="evidence" value="ECO:0007669"/>
    <property type="project" value="InterPro"/>
</dbReference>
<dbReference type="PROSITE" id="PS50887">
    <property type="entry name" value="GGDEF"/>
    <property type="match status" value="1"/>
</dbReference>
<keyword evidence="4" id="KW-0597">Phosphoprotein</keyword>
<dbReference type="PANTHER" id="PTHR45138">
    <property type="entry name" value="REGULATORY COMPONENTS OF SENSORY TRANSDUCTION SYSTEM"/>
    <property type="match status" value="1"/>
</dbReference>
<comment type="cofactor">
    <cofactor evidence="1">
        <name>Mg(2+)</name>
        <dbReference type="ChEBI" id="CHEBI:18420"/>
    </cofactor>
</comment>
<gene>
    <name evidence="7" type="primary">pleD_2</name>
    <name evidence="7" type="ORF">PSECIP111854_03274</name>
</gene>
<dbReference type="InterPro" id="IPR043128">
    <property type="entry name" value="Rev_trsase/Diguanyl_cyclase"/>
</dbReference>
<dbReference type="SUPFAM" id="SSF55073">
    <property type="entry name" value="Nucleotide cyclase"/>
    <property type="match status" value="1"/>
</dbReference>
<dbReference type="Proteomes" id="UP001152467">
    <property type="component" value="Unassembled WGS sequence"/>
</dbReference>
<organism evidence="7 8">
    <name type="scientific">Pseudoalteromonas holothuriae</name>
    <dbReference type="NCBI Taxonomy" id="2963714"/>
    <lineage>
        <taxon>Bacteria</taxon>
        <taxon>Pseudomonadati</taxon>
        <taxon>Pseudomonadota</taxon>
        <taxon>Gammaproteobacteria</taxon>
        <taxon>Alteromonadales</taxon>
        <taxon>Pseudoalteromonadaceae</taxon>
        <taxon>Pseudoalteromonas</taxon>
    </lineage>
</organism>
<name>A0A9W4R1Z7_9GAMM</name>
<dbReference type="GO" id="GO:1902201">
    <property type="term" value="P:negative regulation of bacterial-type flagellum-dependent cell motility"/>
    <property type="evidence" value="ECO:0007669"/>
    <property type="project" value="TreeGrafter"/>
</dbReference>
<evidence type="ECO:0000259" key="5">
    <source>
        <dbReference type="PROSITE" id="PS50110"/>
    </source>
</evidence>
<sequence>MHANILVVEDDDINYLVLQKILSIDYTVQRCVSGFACIEYCELHHPDVILMDVEMPGLNGLETCQALKARSDTKDIPVIFVTSYHQDHEQTKCWQAGASDFVIKPVNALTLRHRVAAQVKLKNQHTQLEAMAFVDGLTQVYNRHYLNSEFDKRLSYAKRNETAFALVIADIDCFKKYNDFYGHLKGDKCLTQVAQLIQSNLFRGEDAIVRYGGDEFVCIVPQVSIYGLETLTNKLQSRIKEAYIIHEGSELGYITLSIGAVYSDVVIETNGQRWLQAANELLCLSKKNGRNCVTIKEL</sequence>